<accession>A0A1E5VSQ5</accession>
<proteinExistence type="predicted"/>
<evidence type="ECO:0000313" key="3">
    <source>
        <dbReference type="Proteomes" id="UP000095767"/>
    </source>
</evidence>
<comment type="caution">
    <text evidence="2">The sequence shown here is derived from an EMBL/GenBank/DDBJ whole genome shotgun (WGS) entry which is preliminary data.</text>
</comment>
<organism evidence="2 3">
    <name type="scientific">Dichanthelium oligosanthes</name>
    <dbReference type="NCBI Taxonomy" id="888268"/>
    <lineage>
        <taxon>Eukaryota</taxon>
        <taxon>Viridiplantae</taxon>
        <taxon>Streptophyta</taxon>
        <taxon>Embryophyta</taxon>
        <taxon>Tracheophyta</taxon>
        <taxon>Spermatophyta</taxon>
        <taxon>Magnoliopsida</taxon>
        <taxon>Liliopsida</taxon>
        <taxon>Poales</taxon>
        <taxon>Poaceae</taxon>
        <taxon>PACMAD clade</taxon>
        <taxon>Panicoideae</taxon>
        <taxon>Panicodae</taxon>
        <taxon>Paniceae</taxon>
        <taxon>Dichantheliinae</taxon>
        <taxon>Dichanthelium</taxon>
    </lineage>
</organism>
<gene>
    <name evidence="2" type="ORF">BAE44_0010878</name>
</gene>
<keyword evidence="3" id="KW-1185">Reference proteome</keyword>
<protein>
    <submittedName>
        <fullName evidence="2">Uncharacterized protein</fullName>
    </submittedName>
</protein>
<dbReference type="EMBL" id="LWDX02030849">
    <property type="protein sequence ID" value="OEL28104.1"/>
    <property type="molecule type" value="Genomic_DNA"/>
</dbReference>
<evidence type="ECO:0000256" key="1">
    <source>
        <dbReference type="SAM" id="MobiDB-lite"/>
    </source>
</evidence>
<feature type="region of interest" description="Disordered" evidence="1">
    <location>
        <begin position="1"/>
        <end position="30"/>
    </location>
</feature>
<feature type="compositionally biased region" description="Low complexity" evidence="1">
    <location>
        <begin position="1"/>
        <end position="16"/>
    </location>
</feature>
<sequence>MTSSPSLLDLMSLSPSHDGTDSSEGSCGSMVQVVPRDVSDELLGKFEDTGEFGFEYARSGLWSPLVLRPEVLASAQRGQGRRGRRSWRRKVGTVFCCW</sequence>
<dbReference type="Proteomes" id="UP000095767">
    <property type="component" value="Unassembled WGS sequence"/>
</dbReference>
<dbReference type="AlphaFoldDB" id="A0A1E5VSQ5"/>
<dbReference type="PANTHER" id="PTHR34287:SF16">
    <property type="entry name" value="OS02G0234700 PROTEIN"/>
    <property type="match status" value="1"/>
</dbReference>
<dbReference type="PANTHER" id="PTHR34287">
    <property type="entry name" value="OS06G0551500 PROTEIN-RELATED"/>
    <property type="match status" value="1"/>
</dbReference>
<evidence type="ECO:0000313" key="2">
    <source>
        <dbReference type="EMBL" id="OEL28104.1"/>
    </source>
</evidence>
<reference evidence="2 3" key="1">
    <citation type="submission" date="2016-09" db="EMBL/GenBank/DDBJ databases">
        <title>The draft genome of Dichanthelium oligosanthes: A C3 panicoid grass species.</title>
        <authorList>
            <person name="Studer A.J."/>
            <person name="Schnable J.C."/>
            <person name="Brutnell T.P."/>
        </authorList>
    </citation>
    <scope>NUCLEOTIDE SEQUENCE [LARGE SCALE GENOMIC DNA]</scope>
    <source>
        <strain evidence="3">cv. Kellogg 1175</strain>
        <tissue evidence="2">Leaf</tissue>
    </source>
</reference>
<name>A0A1E5VSQ5_9POAL</name>
<dbReference type="OrthoDB" id="686565at2759"/>